<keyword evidence="1" id="KW-0479">Metal-binding</keyword>
<protein>
    <recommendedName>
        <fullName evidence="6">RING-type domain-containing protein</fullName>
    </recommendedName>
</protein>
<organism evidence="7 8">
    <name type="scientific">Cryptosporidium xiaoi</name>
    <dbReference type="NCBI Taxonomy" id="659607"/>
    <lineage>
        <taxon>Eukaryota</taxon>
        <taxon>Sar</taxon>
        <taxon>Alveolata</taxon>
        <taxon>Apicomplexa</taxon>
        <taxon>Conoidasida</taxon>
        <taxon>Coccidia</taxon>
        <taxon>Eucoccidiorida</taxon>
        <taxon>Eimeriorina</taxon>
        <taxon>Cryptosporidiidae</taxon>
        <taxon>Cryptosporidium</taxon>
    </lineage>
</organism>
<dbReference type="SMART" id="SM00184">
    <property type="entry name" value="RING"/>
    <property type="match status" value="1"/>
</dbReference>
<dbReference type="GO" id="GO:0008270">
    <property type="term" value="F:zinc ion binding"/>
    <property type="evidence" value="ECO:0007669"/>
    <property type="project" value="UniProtKB-KW"/>
</dbReference>
<sequence length="505" mass="57048">MYNVAILLPSLDYRNNTNGAINRASFGIVLEQLCWLGTVLLAVLFTIFSFESRVIWCTCLIPPIVFDFSLVFLGTKVLRLTISWSFLSDVIIRAVHIIGLLSRGICLTMIILNMLLGKPELQLSLAFISGTIIFQVLFASFSSSLRCPWIIIRFLFVDIWIGLLLFQIFLRVNSEYRYYSEISKKSYQLESSSKFHENIMIIAEKLQHVPSWWVVFWPCWFWCAIIFAFSTLFCILGFTDKMLGVFGIFFGCLSTSTLIGFLDLADFLSNSVYIKDSKFTISYNYKLNGSNVRLWHICFICTQTLITLLSIVISQSLIDERDGNSSGFISSSDDNFIANNIKQLKKFISPYRIGSEIILNKKGTGVFHTVINKNIDKSTTGTSLSPTISERDLLTTEFSSSVSSLSNYEQENKMESAEDIKHINFQDINQEVMCIICCDNNFEAVFLPCGHGGICSNCALREFYRIGLCPTCRQATSAIAAYKNKTSQLEQSNKIGAIVIATQDI</sequence>
<keyword evidence="2 4" id="KW-0863">Zinc-finger</keyword>
<evidence type="ECO:0000313" key="8">
    <source>
        <dbReference type="Proteomes" id="UP001311799"/>
    </source>
</evidence>
<evidence type="ECO:0000256" key="3">
    <source>
        <dbReference type="ARBA" id="ARBA00022833"/>
    </source>
</evidence>
<keyword evidence="8" id="KW-1185">Reference proteome</keyword>
<accession>A0AAV9XZ99</accession>
<evidence type="ECO:0000313" key="7">
    <source>
        <dbReference type="EMBL" id="KAK6590001.1"/>
    </source>
</evidence>
<dbReference type="InterPro" id="IPR001841">
    <property type="entry name" value="Znf_RING"/>
</dbReference>
<keyword evidence="5" id="KW-0812">Transmembrane</keyword>
<dbReference type="PROSITE" id="PS50089">
    <property type="entry name" value="ZF_RING_2"/>
    <property type="match status" value="1"/>
</dbReference>
<evidence type="ECO:0000256" key="5">
    <source>
        <dbReference type="SAM" id="Phobius"/>
    </source>
</evidence>
<feature type="transmembrane region" description="Helical" evidence="5">
    <location>
        <begin position="24"/>
        <end position="47"/>
    </location>
</feature>
<feature type="transmembrane region" description="Helical" evidence="5">
    <location>
        <begin position="243"/>
        <end position="262"/>
    </location>
</feature>
<name>A0AAV9XZ99_9CRYT</name>
<dbReference type="Pfam" id="PF13920">
    <property type="entry name" value="zf-C3HC4_3"/>
    <property type="match status" value="1"/>
</dbReference>
<feature type="domain" description="RING-type" evidence="6">
    <location>
        <begin position="434"/>
        <end position="473"/>
    </location>
</feature>
<evidence type="ECO:0000259" key="6">
    <source>
        <dbReference type="PROSITE" id="PS50089"/>
    </source>
</evidence>
<dbReference type="PANTHER" id="PTHR46858">
    <property type="entry name" value="OS05G0521000 PROTEIN"/>
    <property type="match status" value="1"/>
</dbReference>
<evidence type="ECO:0000256" key="2">
    <source>
        <dbReference type="ARBA" id="ARBA00022771"/>
    </source>
</evidence>
<feature type="transmembrane region" description="Helical" evidence="5">
    <location>
        <begin position="94"/>
        <end position="115"/>
    </location>
</feature>
<comment type="caution">
    <text evidence="7">The sequence shown here is derived from an EMBL/GenBank/DDBJ whole genome shotgun (WGS) entry which is preliminary data.</text>
</comment>
<feature type="transmembrane region" description="Helical" evidence="5">
    <location>
        <begin position="150"/>
        <end position="170"/>
    </location>
</feature>
<keyword evidence="3" id="KW-0862">Zinc</keyword>
<dbReference type="AlphaFoldDB" id="A0AAV9XZ99"/>
<dbReference type="Proteomes" id="UP001311799">
    <property type="component" value="Unassembled WGS sequence"/>
</dbReference>
<feature type="transmembrane region" description="Helical" evidence="5">
    <location>
        <begin position="121"/>
        <end position="138"/>
    </location>
</feature>
<dbReference type="PANTHER" id="PTHR46858:SF5">
    <property type="entry name" value="E3 UBIQUITIN-PROTEIN LIGASE APD1-RELATED"/>
    <property type="match status" value="1"/>
</dbReference>
<dbReference type="Gene3D" id="3.30.40.10">
    <property type="entry name" value="Zinc/RING finger domain, C3HC4 (zinc finger)"/>
    <property type="match status" value="1"/>
</dbReference>
<dbReference type="InterPro" id="IPR013083">
    <property type="entry name" value="Znf_RING/FYVE/PHD"/>
</dbReference>
<keyword evidence="5" id="KW-0472">Membrane</keyword>
<dbReference type="GO" id="GO:0061630">
    <property type="term" value="F:ubiquitin protein ligase activity"/>
    <property type="evidence" value="ECO:0007669"/>
    <property type="project" value="TreeGrafter"/>
</dbReference>
<dbReference type="SUPFAM" id="SSF57850">
    <property type="entry name" value="RING/U-box"/>
    <property type="match status" value="1"/>
</dbReference>
<gene>
    <name evidence="7" type="ORF">RS030_192772</name>
</gene>
<dbReference type="EMBL" id="JAWDEY010000010">
    <property type="protein sequence ID" value="KAK6590001.1"/>
    <property type="molecule type" value="Genomic_DNA"/>
</dbReference>
<proteinExistence type="predicted"/>
<keyword evidence="5" id="KW-1133">Transmembrane helix</keyword>
<evidence type="ECO:0000256" key="4">
    <source>
        <dbReference type="PROSITE-ProRule" id="PRU00175"/>
    </source>
</evidence>
<feature type="transmembrane region" description="Helical" evidence="5">
    <location>
        <begin position="215"/>
        <end position="236"/>
    </location>
</feature>
<feature type="transmembrane region" description="Helical" evidence="5">
    <location>
        <begin position="294"/>
        <end position="313"/>
    </location>
</feature>
<feature type="transmembrane region" description="Helical" evidence="5">
    <location>
        <begin position="53"/>
        <end position="73"/>
    </location>
</feature>
<evidence type="ECO:0000256" key="1">
    <source>
        <dbReference type="ARBA" id="ARBA00022723"/>
    </source>
</evidence>
<reference evidence="7 8" key="1">
    <citation type="submission" date="2023-10" db="EMBL/GenBank/DDBJ databases">
        <title>Comparative genomics analysis reveals potential genetic determinants of host preference in Cryptosporidium xiaoi.</title>
        <authorList>
            <person name="Xiao L."/>
            <person name="Li J."/>
        </authorList>
    </citation>
    <scope>NUCLEOTIDE SEQUENCE [LARGE SCALE GENOMIC DNA]</scope>
    <source>
        <strain evidence="7 8">52996</strain>
    </source>
</reference>
<dbReference type="GO" id="GO:0016567">
    <property type="term" value="P:protein ubiquitination"/>
    <property type="evidence" value="ECO:0007669"/>
    <property type="project" value="TreeGrafter"/>
</dbReference>